<gene>
    <name evidence="2" type="ORF">EX30DRAFT_71788</name>
</gene>
<evidence type="ECO:0000256" key="1">
    <source>
        <dbReference type="SAM" id="MobiDB-lite"/>
    </source>
</evidence>
<evidence type="ECO:0000313" key="3">
    <source>
        <dbReference type="Proteomes" id="UP000298138"/>
    </source>
</evidence>
<reference evidence="2 3" key="1">
    <citation type="submission" date="2019-04" db="EMBL/GenBank/DDBJ databases">
        <title>Comparative genomics and transcriptomics to analyze fruiting body development in filamentous ascomycetes.</title>
        <authorList>
            <consortium name="DOE Joint Genome Institute"/>
            <person name="Lutkenhaus R."/>
            <person name="Traeger S."/>
            <person name="Breuer J."/>
            <person name="Kuo A."/>
            <person name="Lipzen A."/>
            <person name="Pangilinan J."/>
            <person name="Dilworth D."/>
            <person name="Sandor L."/>
            <person name="Poggeler S."/>
            <person name="Barry K."/>
            <person name="Grigoriev I.V."/>
            <person name="Nowrousian M."/>
        </authorList>
    </citation>
    <scope>NUCLEOTIDE SEQUENCE [LARGE SCALE GENOMIC DNA]</scope>
    <source>
        <strain evidence="2 3">CBS 389.68</strain>
    </source>
</reference>
<feature type="region of interest" description="Disordered" evidence="1">
    <location>
        <begin position="1"/>
        <end position="53"/>
    </location>
</feature>
<organism evidence="2 3">
    <name type="scientific">Ascodesmis nigricans</name>
    <dbReference type="NCBI Taxonomy" id="341454"/>
    <lineage>
        <taxon>Eukaryota</taxon>
        <taxon>Fungi</taxon>
        <taxon>Dikarya</taxon>
        <taxon>Ascomycota</taxon>
        <taxon>Pezizomycotina</taxon>
        <taxon>Pezizomycetes</taxon>
        <taxon>Pezizales</taxon>
        <taxon>Ascodesmidaceae</taxon>
        <taxon>Ascodesmis</taxon>
    </lineage>
</organism>
<protein>
    <submittedName>
        <fullName evidence="2">Uncharacterized protein</fullName>
    </submittedName>
</protein>
<dbReference type="Proteomes" id="UP000298138">
    <property type="component" value="Unassembled WGS sequence"/>
</dbReference>
<dbReference type="AlphaFoldDB" id="A0A4V3SIG3"/>
<dbReference type="STRING" id="341454.A0A4V3SIG3"/>
<dbReference type="EMBL" id="ML220128">
    <property type="protein sequence ID" value="TGZ79925.1"/>
    <property type="molecule type" value="Genomic_DNA"/>
</dbReference>
<dbReference type="OrthoDB" id="5426752at2759"/>
<keyword evidence="3" id="KW-1185">Reference proteome</keyword>
<proteinExistence type="predicted"/>
<sequence>MDPPPLPNRTPQSRFTTPAPPSPTTKPTSSLARRRRSSVLTSPSTVGTLGMGFTSAPSTPNGAGGGGFGGYGFGGVLGAGSMGVEREAERAMMEMEMETEGMGMENQTEGGEDSFDHISQAMTLLSLHPPPPPTTSSPTPEAYWPDTEDLLKESLRQSLSALRALQAAKRYPPSAPGEKMRAVEAAMVEMRGARQMLVWAEQQAEVEKREVAERGLKGCG</sequence>
<evidence type="ECO:0000313" key="2">
    <source>
        <dbReference type="EMBL" id="TGZ79925.1"/>
    </source>
</evidence>
<name>A0A4V3SIG3_9PEZI</name>
<dbReference type="InParanoid" id="A0A4V3SIG3"/>
<accession>A0A4V3SIG3</accession>